<proteinExistence type="predicted"/>
<sequence length="84" mass="9510">MPVLHTKGVWCSLGAISRGVQPSASKMLEQITTNLSRVFERKVLKKMYGPYIDAQINERNKLTDINTCFSVLVTLKEIENRSLV</sequence>
<accession>A0A5E4MS42</accession>
<protein>
    <submittedName>
        <fullName evidence="1">Uncharacterized protein</fullName>
    </submittedName>
</protein>
<reference evidence="1 2" key="1">
    <citation type="submission" date="2019-08" db="EMBL/GenBank/DDBJ databases">
        <authorList>
            <person name="Alioto T."/>
            <person name="Alioto T."/>
            <person name="Gomez Garrido J."/>
        </authorList>
    </citation>
    <scope>NUCLEOTIDE SEQUENCE [LARGE SCALE GENOMIC DNA]</scope>
</reference>
<dbReference type="Proteomes" id="UP000325440">
    <property type="component" value="Unassembled WGS sequence"/>
</dbReference>
<dbReference type="AlphaFoldDB" id="A0A5E4MS42"/>
<dbReference type="OrthoDB" id="424543at2759"/>
<gene>
    <name evidence="1" type="ORF">CINCED_3A022590</name>
</gene>
<evidence type="ECO:0000313" key="2">
    <source>
        <dbReference type="Proteomes" id="UP000325440"/>
    </source>
</evidence>
<dbReference type="EMBL" id="CABPRJ010000973">
    <property type="protein sequence ID" value="VVC33723.1"/>
    <property type="molecule type" value="Genomic_DNA"/>
</dbReference>
<organism evidence="1 2">
    <name type="scientific">Cinara cedri</name>
    <dbReference type="NCBI Taxonomy" id="506608"/>
    <lineage>
        <taxon>Eukaryota</taxon>
        <taxon>Metazoa</taxon>
        <taxon>Ecdysozoa</taxon>
        <taxon>Arthropoda</taxon>
        <taxon>Hexapoda</taxon>
        <taxon>Insecta</taxon>
        <taxon>Pterygota</taxon>
        <taxon>Neoptera</taxon>
        <taxon>Paraneoptera</taxon>
        <taxon>Hemiptera</taxon>
        <taxon>Sternorrhyncha</taxon>
        <taxon>Aphidomorpha</taxon>
        <taxon>Aphidoidea</taxon>
        <taxon>Aphididae</taxon>
        <taxon>Lachninae</taxon>
        <taxon>Cinara</taxon>
    </lineage>
</organism>
<keyword evidence="2" id="KW-1185">Reference proteome</keyword>
<evidence type="ECO:0000313" key="1">
    <source>
        <dbReference type="EMBL" id="VVC33723.1"/>
    </source>
</evidence>
<name>A0A5E4MS42_9HEMI</name>